<evidence type="ECO:0000256" key="1">
    <source>
        <dbReference type="SAM" id="Coils"/>
    </source>
</evidence>
<dbReference type="AlphaFoldDB" id="A0AAV4VTW1"/>
<name>A0AAV4VTW1_9ARAC</name>
<proteinExistence type="predicted"/>
<keyword evidence="3" id="KW-1185">Reference proteome</keyword>
<accession>A0AAV4VTW1</accession>
<feature type="coiled-coil region" evidence="1">
    <location>
        <begin position="57"/>
        <end position="95"/>
    </location>
</feature>
<dbReference type="Proteomes" id="UP001054837">
    <property type="component" value="Unassembled WGS sequence"/>
</dbReference>
<gene>
    <name evidence="2" type="ORF">CDAR_463981</name>
</gene>
<protein>
    <submittedName>
        <fullName evidence="2">Uncharacterized protein</fullName>
    </submittedName>
</protein>
<organism evidence="2 3">
    <name type="scientific">Caerostris darwini</name>
    <dbReference type="NCBI Taxonomy" id="1538125"/>
    <lineage>
        <taxon>Eukaryota</taxon>
        <taxon>Metazoa</taxon>
        <taxon>Ecdysozoa</taxon>
        <taxon>Arthropoda</taxon>
        <taxon>Chelicerata</taxon>
        <taxon>Arachnida</taxon>
        <taxon>Araneae</taxon>
        <taxon>Araneomorphae</taxon>
        <taxon>Entelegynae</taxon>
        <taxon>Araneoidea</taxon>
        <taxon>Araneidae</taxon>
        <taxon>Caerostris</taxon>
    </lineage>
</organism>
<evidence type="ECO:0000313" key="2">
    <source>
        <dbReference type="EMBL" id="GIY73677.1"/>
    </source>
</evidence>
<comment type="caution">
    <text evidence="2">The sequence shown here is derived from an EMBL/GenBank/DDBJ whole genome shotgun (WGS) entry which is preliminary data.</text>
</comment>
<evidence type="ECO:0000313" key="3">
    <source>
        <dbReference type="Proteomes" id="UP001054837"/>
    </source>
</evidence>
<keyword evidence="1" id="KW-0175">Coiled coil</keyword>
<sequence>MLVPTFPTRVRDWVPTFPTRVQDVGTRRLETTSRTLESLMPPPMTMDRAYDIMEVHHKNILDIIDSYKRQYETAKKELQHYKERNEAKANDLKRALMIAKEFPFEVPAVSSPIFPSPYLAKSGWRKMSKQAKVASVKEYFRKSIPVPPITKLIYSL</sequence>
<reference evidence="2 3" key="1">
    <citation type="submission" date="2021-06" db="EMBL/GenBank/DDBJ databases">
        <title>Caerostris darwini draft genome.</title>
        <authorList>
            <person name="Kono N."/>
            <person name="Arakawa K."/>
        </authorList>
    </citation>
    <scope>NUCLEOTIDE SEQUENCE [LARGE SCALE GENOMIC DNA]</scope>
</reference>
<dbReference type="EMBL" id="BPLQ01013634">
    <property type="protein sequence ID" value="GIY73677.1"/>
    <property type="molecule type" value="Genomic_DNA"/>
</dbReference>